<evidence type="ECO:0000313" key="4">
    <source>
        <dbReference type="EMBL" id="RAK27757.1"/>
    </source>
</evidence>
<dbReference type="Proteomes" id="UP000249341">
    <property type="component" value="Unassembled WGS sequence"/>
</dbReference>
<comment type="caution">
    <text evidence="4">The sequence shown here is derived from an EMBL/GenBank/DDBJ whole genome shotgun (WGS) entry which is preliminary data.</text>
</comment>
<keyword evidence="1" id="KW-0732">Signal</keyword>
<dbReference type="SUPFAM" id="SSF49785">
    <property type="entry name" value="Galactose-binding domain-like"/>
    <property type="match status" value="1"/>
</dbReference>
<dbReference type="Pfam" id="PF09362">
    <property type="entry name" value="DUF1996"/>
    <property type="match status" value="1"/>
</dbReference>
<evidence type="ECO:0000313" key="5">
    <source>
        <dbReference type="Proteomes" id="UP000249341"/>
    </source>
</evidence>
<dbReference type="InterPro" id="IPR006584">
    <property type="entry name" value="Cellulose-bd_IV"/>
</dbReference>
<dbReference type="RefSeq" id="WP_111653850.1">
    <property type="nucleotide sequence ID" value="NZ_JACHWI010000008.1"/>
</dbReference>
<reference evidence="4 5" key="1">
    <citation type="submission" date="2018-06" db="EMBL/GenBank/DDBJ databases">
        <title>Genomic Encyclopedia of Type Strains, Phase III (KMG-III): the genomes of soil and plant-associated and newly described type strains.</title>
        <authorList>
            <person name="Whitman W."/>
        </authorList>
    </citation>
    <scope>NUCLEOTIDE SEQUENCE [LARGE SCALE GENOMIC DNA]</scope>
    <source>
        <strain evidence="4 5">CGMCC 4.7090</strain>
    </source>
</reference>
<organism evidence="4 5">
    <name type="scientific">Actinoplanes lutulentus</name>
    <dbReference type="NCBI Taxonomy" id="1287878"/>
    <lineage>
        <taxon>Bacteria</taxon>
        <taxon>Bacillati</taxon>
        <taxon>Actinomycetota</taxon>
        <taxon>Actinomycetes</taxon>
        <taxon>Micromonosporales</taxon>
        <taxon>Micromonosporaceae</taxon>
        <taxon>Actinoplanes</taxon>
    </lineage>
</organism>
<dbReference type="AlphaFoldDB" id="A0A327Z939"/>
<evidence type="ECO:0000259" key="3">
    <source>
        <dbReference type="PROSITE" id="PS51175"/>
    </source>
</evidence>
<dbReference type="SMART" id="SM00606">
    <property type="entry name" value="CBD_IV"/>
    <property type="match status" value="1"/>
</dbReference>
<feature type="region of interest" description="Disordered" evidence="2">
    <location>
        <begin position="177"/>
        <end position="215"/>
    </location>
</feature>
<dbReference type="PANTHER" id="PTHR43662">
    <property type="match status" value="1"/>
</dbReference>
<evidence type="ECO:0000256" key="1">
    <source>
        <dbReference type="ARBA" id="ARBA00022729"/>
    </source>
</evidence>
<accession>A0A327Z939</accession>
<gene>
    <name evidence="4" type="ORF">B0I29_122140</name>
</gene>
<evidence type="ECO:0000256" key="2">
    <source>
        <dbReference type="SAM" id="MobiDB-lite"/>
    </source>
</evidence>
<dbReference type="EMBL" id="QLMJ01000022">
    <property type="protein sequence ID" value="RAK27757.1"/>
    <property type="molecule type" value="Genomic_DNA"/>
</dbReference>
<feature type="compositionally biased region" description="Low complexity" evidence="2">
    <location>
        <begin position="180"/>
        <end position="213"/>
    </location>
</feature>
<dbReference type="GO" id="GO:0030246">
    <property type="term" value="F:carbohydrate binding"/>
    <property type="evidence" value="ECO:0007669"/>
    <property type="project" value="InterPro"/>
</dbReference>
<dbReference type="PANTHER" id="PTHR43662:SF3">
    <property type="entry name" value="DOMAIN PROTEIN, PUTATIVE (AFU_ORTHOLOGUE AFUA_6G11970)-RELATED"/>
    <property type="match status" value="1"/>
</dbReference>
<name>A0A327Z939_9ACTN</name>
<dbReference type="Pfam" id="PF03422">
    <property type="entry name" value="CBM_6"/>
    <property type="match status" value="1"/>
</dbReference>
<proteinExistence type="predicted"/>
<dbReference type="InterPro" id="IPR018535">
    <property type="entry name" value="DUF1996"/>
</dbReference>
<protein>
    <submittedName>
        <fullName evidence="4">Carbohydrate binding protein with CBM6 domain</fullName>
    </submittedName>
</protein>
<sequence>MRTDPQHVAPANPKTRRRATRVALAVTVTAALAASGIYIATANAGETGTAIPGALQAEAFSAQSGAQTESTGDTGGGTNVGWLKSGDWLRYDGVQAGASIAARIASDNTAGGTIELRAGTPTGALLASIPVAKTGGWQKWVTVTATAKPTTGKQNLVAVMKSKATTDFVNINWFKLSPDTTKNPTSSPSATKSATAKPTTASPTTKPATKPPTGGWVEVDQTLWKQQLADFEKLKPAPIKNNPVKVPEFHVNCTIAKQSPDDAIVFPNLPGASHMHTFFGPDIIGASTTTKDLLAAKSTSCQTKGDNSAYWMPQLTQNGKPVPLNGFRIYYGSRLKDPSKTKILPPGLVMIAGDAKRQEPTPKNSGINQFWCAGAAETGRSADGNWPKCATGGRLIISITFPDCWDGKHVDSPDHKSHVGPTGPDGTCASGKFPVAIPSISELFTYESQGGEGFTLASGLPSSAHMDMMNGWDPKVLGPLVRTCLTQGVKCGTTPTFD</sequence>
<dbReference type="OrthoDB" id="581239at2"/>
<keyword evidence="5" id="KW-1185">Reference proteome</keyword>
<dbReference type="InterPro" id="IPR005084">
    <property type="entry name" value="CBM6"/>
</dbReference>
<dbReference type="CDD" id="cd04084">
    <property type="entry name" value="CBM6_xylanase-like"/>
    <property type="match status" value="1"/>
</dbReference>
<dbReference type="Gene3D" id="2.60.120.260">
    <property type="entry name" value="Galactose-binding domain-like"/>
    <property type="match status" value="1"/>
</dbReference>
<feature type="domain" description="CBM6" evidence="3">
    <location>
        <begin position="53"/>
        <end position="177"/>
    </location>
</feature>
<dbReference type="PROSITE" id="PS51175">
    <property type="entry name" value="CBM6"/>
    <property type="match status" value="1"/>
</dbReference>
<dbReference type="InterPro" id="IPR008979">
    <property type="entry name" value="Galactose-bd-like_sf"/>
</dbReference>